<feature type="region of interest" description="Disordered" evidence="1">
    <location>
        <begin position="209"/>
        <end position="236"/>
    </location>
</feature>
<feature type="compositionally biased region" description="Basic and acidic residues" evidence="1">
    <location>
        <begin position="8"/>
        <end position="19"/>
    </location>
</feature>
<comment type="caution">
    <text evidence="3">The sequence shown here is derived from an EMBL/GenBank/DDBJ whole genome shotgun (WGS) entry which is preliminary data.</text>
</comment>
<dbReference type="Proteomes" id="UP000583929">
    <property type="component" value="Unassembled WGS sequence"/>
</dbReference>
<evidence type="ECO:0000256" key="1">
    <source>
        <dbReference type="SAM" id="MobiDB-lite"/>
    </source>
</evidence>
<protein>
    <recommendedName>
        <fullName evidence="2">FAR1 domain-containing protein</fullName>
    </recommendedName>
</protein>
<dbReference type="InterPro" id="IPR004330">
    <property type="entry name" value="FAR1_DNA_bnd_dom"/>
</dbReference>
<sequence>MNIDTNNEEQHSNNQRNEENQEATNDYAVKIMEIHSNIRDDEIPKVSMEFETEEQAYNFYNVYAYKVSFSIRRSKSHKDNENRKIKNRTFCCSCEGFREKDKRNDNVKCHRATTRFGCLARMKIKLHQFGKYQAYSCAMELITESYTHIVTRASVTEKAYKLPRDGFKRISDDVDACLEEDTVGRKEENYTDDGINTTIKGIKINNKRIRGSSSTRPKNALEKMRKKTKVSKKTVSTKQASQVFNNNDQVNNYMLLCQPDFSFPTTSDNPNHINMAPENSSIQISMTELLL</sequence>
<feature type="non-terminal residue" evidence="3">
    <location>
        <position position="291"/>
    </location>
</feature>
<dbReference type="PANTHER" id="PTHR46328:SF34">
    <property type="entry name" value="PROTEIN FAR1-RELATED SEQUENCE 5-LIKE"/>
    <property type="match status" value="1"/>
</dbReference>
<organism evidence="3 4">
    <name type="scientific">Cannabis sativa</name>
    <name type="common">Hemp</name>
    <name type="synonym">Marijuana</name>
    <dbReference type="NCBI Taxonomy" id="3483"/>
    <lineage>
        <taxon>Eukaryota</taxon>
        <taxon>Viridiplantae</taxon>
        <taxon>Streptophyta</taxon>
        <taxon>Embryophyta</taxon>
        <taxon>Tracheophyta</taxon>
        <taxon>Spermatophyta</taxon>
        <taxon>Magnoliopsida</taxon>
        <taxon>eudicotyledons</taxon>
        <taxon>Gunneridae</taxon>
        <taxon>Pentapetalae</taxon>
        <taxon>rosids</taxon>
        <taxon>fabids</taxon>
        <taxon>Rosales</taxon>
        <taxon>Cannabaceae</taxon>
        <taxon>Cannabis</taxon>
    </lineage>
</organism>
<evidence type="ECO:0000313" key="3">
    <source>
        <dbReference type="EMBL" id="KAF4356988.1"/>
    </source>
</evidence>
<name>A0A7J6EET4_CANSA</name>
<dbReference type="AlphaFoldDB" id="A0A7J6EET4"/>
<proteinExistence type="predicted"/>
<dbReference type="EMBL" id="JAATIQ010000416">
    <property type="protein sequence ID" value="KAF4356988.1"/>
    <property type="molecule type" value="Genomic_DNA"/>
</dbReference>
<evidence type="ECO:0000259" key="2">
    <source>
        <dbReference type="Pfam" id="PF03101"/>
    </source>
</evidence>
<dbReference type="PANTHER" id="PTHR46328">
    <property type="entry name" value="FAR-RED IMPAIRED RESPONSIVE (FAR1) FAMILY PROTEIN-RELATED"/>
    <property type="match status" value="1"/>
</dbReference>
<gene>
    <name evidence="3" type="ORF">G4B88_025125</name>
</gene>
<evidence type="ECO:0000313" key="4">
    <source>
        <dbReference type="Proteomes" id="UP000583929"/>
    </source>
</evidence>
<feature type="region of interest" description="Disordered" evidence="1">
    <location>
        <begin position="1"/>
        <end position="22"/>
    </location>
</feature>
<accession>A0A7J6EET4</accession>
<dbReference type="Pfam" id="PF03101">
    <property type="entry name" value="FAR1"/>
    <property type="match status" value="1"/>
</dbReference>
<feature type="domain" description="FAR1" evidence="2">
    <location>
        <begin position="58"/>
        <end position="136"/>
    </location>
</feature>
<keyword evidence="4" id="KW-1185">Reference proteome</keyword>
<reference evidence="3 4" key="1">
    <citation type="journal article" date="2020" name="bioRxiv">
        <title>Sequence and annotation of 42 cannabis genomes reveals extensive copy number variation in cannabinoid synthesis and pathogen resistance genes.</title>
        <authorList>
            <person name="Mckernan K.J."/>
            <person name="Helbert Y."/>
            <person name="Kane L.T."/>
            <person name="Ebling H."/>
            <person name="Zhang L."/>
            <person name="Liu B."/>
            <person name="Eaton Z."/>
            <person name="Mclaughlin S."/>
            <person name="Kingan S."/>
            <person name="Baybayan P."/>
            <person name="Concepcion G."/>
            <person name="Jordan M."/>
            <person name="Riva A."/>
            <person name="Barbazuk W."/>
            <person name="Harkins T."/>
        </authorList>
    </citation>
    <scope>NUCLEOTIDE SEQUENCE [LARGE SCALE GENOMIC DNA]</scope>
    <source>
        <strain evidence="4">cv. Jamaican Lion 4</strain>
        <tissue evidence="3">Leaf</tissue>
    </source>
</reference>